<evidence type="ECO:0000256" key="2">
    <source>
        <dbReference type="ARBA" id="ARBA00022490"/>
    </source>
</evidence>
<evidence type="ECO:0000313" key="5">
    <source>
        <dbReference type="Proteomes" id="UP000217257"/>
    </source>
</evidence>
<evidence type="ECO:0000256" key="3">
    <source>
        <dbReference type="SAM" id="MobiDB-lite"/>
    </source>
</evidence>
<dbReference type="KEGG" id="cfus:CYFUS_001732"/>
<comment type="subcellular location">
    <subcellularLocation>
        <location evidence="1">Cytoplasm</location>
    </subcellularLocation>
</comment>
<accession>A0A250IYJ9</accession>
<organism evidence="4 5">
    <name type="scientific">Cystobacter fuscus</name>
    <dbReference type="NCBI Taxonomy" id="43"/>
    <lineage>
        <taxon>Bacteria</taxon>
        <taxon>Pseudomonadati</taxon>
        <taxon>Myxococcota</taxon>
        <taxon>Myxococcia</taxon>
        <taxon>Myxococcales</taxon>
        <taxon>Cystobacterineae</taxon>
        <taxon>Archangiaceae</taxon>
        <taxon>Cystobacter</taxon>
    </lineage>
</organism>
<dbReference type="PANTHER" id="PTHR31250">
    <property type="entry name" value="IQ DOMAIN-CONTAINING PROTEIN IQM3"/>
    <property type="match status" value="1"/>
</dbReference>
<feature type="compositionally biased region" description="Basic and acidic residues" evidence="3">
    <location>
        <begin position="247"/>
        <end position="266"/>
    </location>
</feature>
<feature type="compositionally biased region" description="Low complexity" evidence="3">
    <location>
        <begin position="40"/>
        <end position="49"/>
    </location>
</feature>
<gene>
    <name evidence="4" type="ORF">CYFUS_001732</name>
</gene>
<evidence type="ECO:0000256" key="1">
    <source>
        <dbReference type="ARBA" id="ARBA00004496"/>
    </source>
</evidence>
<feature type="region of interest" description="Disordered" evidence="3">
    <location>
        <begin position="247"/>
        <end position="272"/>
    </location>
</feature>
<dbReference type="InterPro" id="IPR044159">
    <property type="entry name" value="IQM"/>
</dbReference>
<dbReference type="AlphaFoldDB" id="A0A250IYJ9"/>
<proteinExistence type="predicted"/>
<keyword evidence="2" id="KW-0963">Cytoplasm</keyword>
<feature type="compositionally biased region" description="Polar residues" evidence="3">
    <location>
        <begin position="1"/>
        <end position="17"/>
    </location>
</feature>
<dbReference type="GO" id="GO:0005737">
    <property type="term" value="C:cytoplasm"/>
    <property type="evidence" value="ECO:0007669"/>
    <property type="project" value="UniProtKB-SubCell"/>
</dbReference>
<dbReference type="Proteomes" id="UP000217257">
    <property type="component" value="Chromosome"/>
</dbReference>
<evidence type="ECO:0000313" key="4">
    <source>
        <dbReference type="EMBL" id="ATB36318.1"/>
    </source>
</evidence>
<dbReference type="EMBL" id="CP022098">
    <property type="protein sequence ID" value="ATB36318.1"/>
    <property type="molecule type" value="Genomic_DNA"/>
</dbReference>
<dbReference type="PANTHER" id="PTHR31250:SF27">
    <property type="entry name" value="IQ DOMAIN-CONTAINING PROTEIN IQM5"/>
    <property type="match status" value="1"/>
</dbReference>
<protein>
    <submittedName>
        <fullName evidence="4">Uncharacterized protein</fullName>
    </submittedName>
</protein>
<feature type="region of interest" description="Disordered" evidence="3">
    <location>
        <begin position="1"/>
        <end position="82"/>
    </location>
</feature>
<sequence>MSSSRENSPAARTSRTQAPAYDPYPYDPTHPGDAYPPSPSDAYSPQQQYDNLGGQYTAQARQEEQREISRRAKNVYGGSKLTSKQHHKYDEVGMLYESGYLKDQNNKNQQIPVPYFNDAQRREHEVLAYEGQMYKQGRDADKLVPLDTNDVPQKHYLYAMNKHGEIYAGREDDVHHHSAFTAGGPVAAAGKMRVDDGRLRAMTDESGHYKPPREYGEQVAHELGRRGVDISHVNFNYQGPSKRDLKKAVDDGLMDPRDRLYPDENHVRRKKY</sequence>
<reference evidence="4 5" key="1">
    <citation type="submission" date="2017-06" db="EMBL/GenBank/DDBJ databases">
        <title>Sequencing and comparative analysis of myxobacterial genomes.</title>
        <authorList>
            <person name="Rupp O."/>
            <person name="Goesmann A."/>
            <person name="Sogaard-Andersen L."/>
        </authorList>
    </citation>
    <scope>NUCLEOTIDE SEQUENCE [LARGE SCALE GENOMIC DNA]</scope>
    <source>
        <strain evidence="4 5">DSM 52655</strain>
    </source>
</reference>
<feature type="compositionally biased region" description="Basic and acidic residues" evidence="3">
    <location>
        <begin position="61"/>
        <end position="70"/>
    </location>
</feature>
<name>A0A250IYJ9_9BACT</name>